<dbReference type="InterPro" id="IPR036291">
    <property type="entry name" value="NAD(P)-bd_dom_sf"/>
</dbReference>
<dbReference type="Gene3D" id="3.40.50.720">
    <property type="entry name" value="NAD(P)-binding Rossmann-like Domain"/>
    <property type="match status" value="2"/>
</dbReference>
<evidence type="ECO:0000256" key="1">
    <source>
        <dbReference type="SAM" id="MobiDB-lite"/>
    </source>
</evidence>
<gene>
    <name evidence="3" type="ORF">UFOPK2992_00644</name>
</gene>
<sequence length="381" mass="41260">MVERVLVIGGTGPTGLPLVRGLVARGHHVTILHRGIHEHDETPTEVAHIHADPYDIASLGAALEGHTFDATIVMYGRLRRIAELMVGRTGRFLSVGGVPAYRGWMNPWSFEPRGLPVPTAESGATVALPEEDEKGFRIVRTEQAVFEAHPGAAHVRYPYVYGPHQLAPREWCVVRRVLDGRRRIIVADDGLTLHHHGYTENLAEALLLAIDKPDAAAGKIFNVGDTEVLTVRQVIELICAELDHEIEIVSMPFEFATPALPMLTQPANTHRVLDLGRIVNDLGYADVVPARTAVGITARWLTTNQPEPGGIAETVLTDPFDYAAEDALIDAWSGLRSSMSAAAAQVAASLTPSGEARRAPGYGLAYSGPGGRPRSQQEFVE</sequence>
<evidence type="ECO:0000259" key="2">
    <source>
        <dbReference type="Pfam" id="PF01370"/>
    </source>
</evidence>
<dbReference type="InterPro" id="IPR001509">
    <property type="entry name" value="Epimerase_deHydtase"/>
</dbReference>
<dbReference type="Pfam" id="PF01370">
    <property type="entry name" value="Epimerase"/>
    <property type="match status" value="1"/>
</dbReference>
<feature type="domain" description="NAD-dependent epimerase/dehydratase" evidence="2">
    <location>
        <begin position="153"/>
        <end position="224"/>
    </location>
</feature>
<accession>A0A6J6X9X8</accession>
<feature type="region of interest" description="Disordered" evidence="1">
    <location>
        <begin position="352"/>
        <end position="381"/>
    </location>
</feature>
<dbReference type="SUPFAM" id="SSF51735">
    <property type="entry name" value="NAD(P)-binding Rossmann-fold domains"/>
    <property type="match status" value="1"/>
</dbReference>
<reference evidence="3" key="1">
    <citation type="submission" date="2020-05" db="EMBL/GenBank/DDBJ databases">
        <authorList>
            <person name="Chiriac C."/>
            <person name="Salcher M."/>
            <person name="Ghai R."/>
            <person name="Kavagutti S V."/>
        </authorList>
    </citation>
    <scope>NUCLEOTIDE SEQUENCE</scope>
</reference>
<organism evidence="3">
    <name type="scientific">freshwater metagenome</name>
    <dbReference type="NCBI Taxonomy" id="449393"/>
    <lineage>
        <taxon>unclassified sequences</taxon>
        <taxon>metagenomes</taxon>
        <taxon>ecological metagenomes</taxon>
    </lineage>
</organism>
<protein>
    <submittedName>
        <fullName evidence="3">Unannotated protein</fullName>
    </submittedName>
</protein>
<evidence type="ECO:0000313" key="3">
    <source>
        <dbReference type="EMBL" id="CAB4794260.1"/>
    </source>
</evidence>
<proteinExistence type="predicted"/>
<name>A0A6J6X9X8_9ZZZZ</name>
<dbReference type="EMBL" id="CAFAAI010000090">
    <property type="protein sequence ID" value="CAB4794260.1"/>
    <property type="molecule type" value="Genomic_DNA"/>
</dbReference>
<dbReference type="AlphaFoldDB" id="A0A6J6X9X8"/>